<keyword evidence="4" id="KW-0010">Activator</keyword>
<evidence type="ECO:0000256" key="3">
    <source>
        <dbReference type="ARBA" id="ARBA00023125"/>
    </source>
</evidence>
<organism evidence="7 8">
    <name type="scientific">Undibacterium luofuense</name>
    <dbReference type="NCBI Taxonomy" id="2828733"/>
    <lineage>
        <taxon>Bacteria</taxon>
        <taxon>Pseudomonadati</taxon>
        <taxon>Pseudomonadota</taxon>
        <taxon>Betaproteobacteria</taxon>
        <taxon>Burkholderiales</taxon>
        <taxon>Oxalobacteraceae</taxon>
        <taxon>Undibacterium</taxon>
    </lineage>
</organism>
<dbReference type="SUPFAM" id="SSF53850">
    <property type="entry name" value="Periplasmic binding protein-like II"/>
    <property type="match status" value="1"/>
</dbReference>
<proteinExistence type="inferred from homology"/>
<reference evidence="7" key="1">
    <citation type="submission" date="2021-04" db="EMBL/GenBank/DDBJ databases">
        <title>novel species isolated from subtropical streams in China.</title>
        <authorList>
            <person name="Lu H."/>
        </authorList>
    </citation>
    <scope>NUCLEOTIDE SEQUENCE</scope>
    <source>
        <strain evidence="7">LFS511W</strain>
    </source>
</reference>
<comment type="caution">
    <text evidence="7">The sequence shown here is derived from an EMBL/GenBank/DDBJ whole genome shotgun (WGS) entry which is preliminary data.</text>
</comment>
<keyword evidence="2" id="KW-0805">Transcription regulation</keyword>
<evidence type="ECO:0000256" key="5">
    <source>
        <dbReference type="ARBA" id="ARBA00023163"/>
    </source>
</evidence>
<dbReference type="SUPFAM" id="SSF46785">
    <property type="entry name" value="Winged helix' DNA-binding domain"/>
    <property type="match status" value="1"/>
</dbReference>
<dbReference type="InterPro" id="IPR036388">
    <property type="entry name" value="WH-like_DNA-bd_sf"/>
</dbReference>
<sequence>MASLNYKHLRYYWMVAKTGSIAKAAEQLHLTPHAVSGQIKEFEQTLGVELFKKTGRNLSLTEAGQRIMSYADDIFTTGDQLLDVLRNQLQARRRPFRVGIADAVPKVLAYKLLEPALQISEPVRLHCREGGLELLLADLALHKIDAVIADRALNSVSNQVSVRAFSHLLGKCGLTIFAAPALAKQYKGTYPACLKEAPFLIPGEDAAVQSKILRWMSDQHLQAVIIGEFDDGALMKAFGRAGAGFFFAPSAMKEDVIQQYGVKAVFDVPELIEEIYVITTERRLQDPAVMAISQHAKQDTFA</sequence>
<dbReference type="Gene3D" id="3.40.190.290">
    <property type="match status" value="1"/>
</dbReference>
<dbReference type="Gene3D" id="1.10.10.10">
    <property type="entry name" value="Winged helix-like DNA-binding domain superfamily/Winged helix DNA-binding domain"/>
    <property type="match status" value="1"/>
</dbReference>
<evidence type="ECO:0000259" key="6">
    <source>
        <dbReference type="PROSITE" id="PS50931"/>
    </source>
</evidence>
<dbReference type="InterPro" id="IPR036390">
    <property type="entry name" value="WH_DNA-bd_sf"/>
</dbReference>
<dbReference type="GO" id="GO:0003700">
    <property type="term" value="F:DNA-binding transcription factor activity"/>
    <property type="evidence" value="ECO:0007669"/>
    <property type="project" value="InterPro"/>
</dbReference>
<evidence type="ECO:0000313" key="8">
    <source>
        <dbReference type="Proteomes" id="UP000680067"/>
    </source>
</evidence>
<dbReference type="NCBIfam" id="NF008284">
    <property type="entry name" value="PRK11062.1"/>
    <property type="match status" value="1"/>
</dbReference>
<keyword evidence="5" id="KW-0804">Transcription</keyword>
<dbReference type="AlphaFoldDB" id="A0A941DIK5"/>
<dbReference type="PANTHER" id="PTHR30293:SF2">
    <property type="entry name" value="TRANSCRIPTIONAL ACTIVATOR PROTEIN NHAR"/>
    <property type="match status" value="1"/>
</dbReference>
<dbReference type="Proteomes" id="UP000680067">
    <property type="component" value="Unassembled WGS sequence"/>
</dbReference>
<dbReference type="PROSITE" id="PS50931">
    <property type="entry name" value="HTH_LYSR"/>
    <property type="match status" value="1"/>
</dbReference>
<comment type="similarity">
    <text evidence="1">Belongs to the LysR transcriptional regulatory family.</text>
</comment>
<dbReference type="EMBL" id="JAGSPN010000003">
    <property type="protein sequence ID" value="MBR7781607.1"/>
    <property type="molecule type" value="Genomic_DNA"/>
</dbReference>
<dbReference type="GO" id="GO:2000142">
    <property type="term" value="P:regulation of DNA-templated transcription initiation"/>
    <property type="evidence" value="ECO:0007669"/>
    <property type="project" value="TreeGrafter"/>
</dbReference>
<evidence type="ECO:0000256" key="2">
    <source>
        <dbReference type="ARBA" id="ARBA00023015"/>
    </source>
</evidence>
<dbReference type="InterPro" id="IPR000847">
    <property type="entry name" value="LysR_HTH_N"/>
</dbReference>
<keyword evidence="8" id="KW-1185">Reference proteome</keyword>
<dbReference type="PANTHER" id="PTHR30293">
    <property type="entry name" value="TRANSCRIPTIONAL REGULATORY PROTEIN NAC-RELATED"/>
    <property type="match status" value="1"/>
</dbReference>
<dbReference type="FunFam" id="1.10.10.10:FF:000001">
    <property type="entry name" value="LysR family transcriptional regulator"/>
    <property type="match status" value="1"/>
</dbReference>
<dbReference type="GO" id="GO:0003677">
    <property type="term" value="F:DNA binding"/>
    <property type="evidence" value="ECO:0007669"/>
    <property type="project" value="UniProtKB-KW"/>
</dbReference>
<dbReference type="InterPro" id="IPR005119">
    <property type="entry name" value="LysR_subst-bd"/>
</dbReference>
<keyword evidence="3" id="KW-0238">DNA-binding</keyword>
<dbReference type="Pfam" id="PF00126">
    <property type="entry name" value="HTH_1"/>
    <property type="match status" value="1"/>
</dbReference>
<name>A0A941DIK5_9BURK</name>
<evidence type="ECO:0000256" key="1">
    <source>
        <dbReference type="ARBA" id="ARBA00009437"/>
    </source>
</evidence>
<dbReference type="RefSeq" id="WP_212686963.1">
    <property type="nucleotide sequence ID" value="NZ_JAGSPN010000003.1"/>
</dbReference>
<accession>A0A941DIK5</accession>
<protein>
    <submittedName>
        <fullName evidence="7">Transcriptional activator NhaR</fullName>
    </submittedName>
</protein>
<feature type="domain" description="HTH lysR-type" evidence="6">
    <location>
        <begin position="4"/>
        <end position="61"/>
    </location>
</feature>
<evidence type="ECO:0000313" key="7">
    <source>
        <dbReference type="EMBL" id="MBR7781607.1"/>
    </source>
</evidence>
<gene>
    <name evidence="7" type="primary">nhaR</name>
    <name evidence="7" type="ORF">KDM89_05620</name>
</gene>
<evidence type="ECO:0000256" key="4">
    <source>
        <dbReference type="ARBA" id="ARBA00023159"/>
    </source>
</evidence>
<dbReference type="Pfam" id="PF03466">
    <property type="entry name" value="LysR_substrate"/>
    <property type="match status" value="1"/>
</dbReference>